<dbReference type="RefSeq" id="WP_136398761.1">
    <property type="nucleotide sequence ID" value="NZ_CP036295.1"/>
</dbReference>
<dbReference type="Proteomes" id="UP000297065">
    <property type="component" value="Chromosome"/>
</dbReference>
<dbReference type="CDD" id="cd00198">
    <property type="entry name" value="vWFA"/>
    <property type="match status" value="1"/>
</dbReference>
<evidence type="ECO:0000313" key="2">
    <source>
        <dbReference type="EMBL" id="QCC84520.1"/>
    </source>
</evidence>
<dbReference type="InterPro" id="IPR018511">
    <property type="entry name" value="Hemolysin-typ_Ca-bd_CS"/>
</dbReference>
<dbReference type="Gene3D" id="3.40.50.410">
    <property type="entry name" value="von Willebrand factor, type A domain"/>
    <property type="match status" value="1"/>
</dbReference>
<proteinExistence type="predicted"/>
<dbReference type="InterPro" id="IPR001343">
    <property type="entry name" value="Hemolysn_Ca-bd"/>
</dbReference>
<dbReference type="Pfam" id="PF13519">
    <property type="entry name" value="VWA_2"/>
    <property type="match status" value="1"/>
</dbReference>
<evidence type="ECO:0000259" key="1">
    <source>
        <dbReference type="PROSITE" id="PS50234"/>
    </source>
</evidence>
<feature type="domain" description="VWFA" evidence="1">
    <location>
        <begin position="6971"/>
        <end position="7187"/>
    </location>
</feature>
<dbReference type="InterPro" id="IPR002035">
    <property type="entry name" value="VWF_A"/>
</dbReference>
<accession>A0A4V1CX03</accession>
<gene>
    <name evidence="2" type="ORF">DDIC_01220</name>
</gene>
<organism evidence="2 3">
    <name type="scientific">Desulfovibrio desulfuricans</name>
    <dbReference type="NCBI Taxonomy" id="876"/>
    <lineage>
        <taxon>Bacteria</taxon>
        <taxon>Pseudomonadati</taxon>
        <taxon>Thermodesulfobacteriota</taxon>
        <taxon>Desulfovibrionia</taxon>
        <taxon>Desulfovibrionales</taxon>
        <taxon>Desulfovibrionaceae</taxon>
        <taxon>Desulfovibrio</taxon>
    </lineage>
</organism>
<dbReference type="GO" id="GO:0005509">
    <property type="term" value="F:calcium ion binding"/>
    <property type="evidence" value="ECO:0007669"/>
    <property type="project" value="InterPro"/>
</dbReference>
<dbReference type="OrthoDB" id="5454111at2"/>
<sequence>MADIKLTRPAAGQNVVILSARDARMVLDFPTDQISIERPQDSDSLFFRFDDGGSIELQNFYTQYHKDDVPSFEVDGQLIAGTEFFDVFGPDIVPAAGPSSVARGGGYQEYSELNIGNGVGALGGVDLQFDSASQSEVTFPSLGLQPRAVVAAAAVGQSAPATLFNISGEATTEGSSGVVFNVALSKPPVGSATAVITVAGKDYDVAIGADGKGTLTIANPNTEDVYKDASSLTATFKSISGGGYSQVIAGSTSPAYIADTVDTTTAHIDLTQTGNAVKAIISLDHAPQADTLVTYTVNGVQHAAVIKGGETSTTASLGNLVGSNPYGTPTSLTAEVTSVNNSSANFENVGNGTPTTASFTPVPTVTRATITGVDTDEASGKVTFNVALSNPPQTGTTAAVVVTFNGQDYNVAIGADGKGSLQVANPNTEDVYKDASGLTATVKSISGGGYSQVLTGAQGTAHIADTVDTTTAHIDLAQTGNAVKAIISLDHAPQADTLVTYTVNGVQHATVIKGGETSTTASLGNLVVSNPYGTPTSLTAEVTSVNNSSANFEAVSNGAPTTASFTPVPVPTTASITGVDTVEGTSDVTFNVALSNKPQPGTTATAVITVAGKDYDVAIGADGKGALTIANPNAEDVYKDASDLAATVKSVTGGGYSQVVTGAEGSAHIADTVGTTTASIGLAQHDNGVTATISLEHAPQHDTQITYTVNGVEHTAMIKGGETSTTADLGNLVASNPYGTPTNVTAAVTAVDNNAANFENVSNGAPTTASFTPVTVPTTASITGVDTVEGTKDVTFNVALSNVPKGGSATAVITVAGKDYDVAIGADGKGTLTVANPNAEDVYKDASDMTATVKSVTGGGYSQVVTGAEGSAHIADTVGTTTASIGLAQHDNGVTATISLEHAPQHDTQITYTVNGVEHTAMIKGGETSTTADLGNLVASNPYGTPTNVTAAVTAVDNNSANFENVSNGAPTTASFTPVTVPTTASITGVDTVEGTKDVTFNVALSNKPQAGTTATAVITVAGKDYDVAIGADGKGALTIANPNTEDVYKDASDLAATVKSVTGGGYSQVVTGAEGSAHIADTVDTTTASIGLAQHDNGVTATISLEHAPQHDTQITYTVNGVEHTAMIKGGETSTTADLGNLVASNPYGTPTNVTAAVTAVDNSSANFEAVSNGAPTTASFTPVPVPTTASITGVDTVEGTKDVTFNVALSNVPKGGSATAVITVAGKDYDVAIGADGKGALTIANPNAEDVYKDASDLAATVKSVTGGGYSQVVTGAEGSAHIADTVGTTTASIGLAQHDNGVTATISLEHAPQHDTQITYTVNGVEHTAMIKGGETSTTADLGNLVASNPYGTPTNFTAAVTAVDNNSANFENVSNGSPTTASFTPVTVPTTASITGVDTVEGTKDVTFNVELSNKPQPGTTATAVITVAGKDYDVAIGADGKGALTIANPNAEDVYKDASDLAATVKSVTGGGYSQVVTGAEGSAHIADTVDTTTASIGLAQHDNGVTATISLEHAPQHDTQITYTVNGVEHTATIKGGETSTTADLGNLVASNPYGTPTNVTAAVTAVDNSSANFEAVSNGAPTTASFTPVPVPTTASITGVDTVEGTSDVTFNVALSNKPQPGTTATAVITVAGKDYDVAIGADGKGALTIANPNAEDVYKDASDLAATVKSVTGGGYSQVVTGAEGSAHIADTVGTTTASIGLAQHDNGVTATISLEHAPQHDTQITYTVNGVEHTATIKGGETSTTADLGNLVASNPYGTPTNFTAAVTAVDNNSANFEAVSNGAPTTASFTPVTVPTTASITGVDTVEGTKDVTFNVELSNKPQPGTTATAVITVAGKDYDVAIGADGKGTLTVANPNAEDVYKDASDMTATVKSVTGGGYSQVVTGAEGSAHIADTVGTTTASIGLAQHDNGVTATISLEHAPQHDTQITYTVNGVEHTAMIKGGETSTTADLGNLVASNPYGTPTNVTAAVTAVDNNSANFENVSNGAPTTASFTPVTVPTTASITGVDTVEGTKDVTFNVALSNKPQAGTTATAVITVAGKDYDVAIGADGKGALTIANPNAEDVYKDASDMTATVKSVTGGGYSQVVTGAEGSAHIADTVGTTTASIGLAQHDNGVTATISLEHAPQHDTQITYTVNGVEHTATIKGGETSTTADLGNLVASNPYGTPTNVTAAVTAVDNNSANFEAVSNGSPTTASFTPVTVPTTASITGVNTVEGTKDVTFNVELSNKPQPGTTATAVITVAGKDYDVAIGADGKGALTIANPNAEDVYKDASDMTATVKSVTGGGYSQVVTGAEGSAHIADTVGTTTASIGLAQHDNGVTATISLEHAPQHDTQITYTVNGVEHTAMIKGGETSTTADLGNLVASNPYGTPTSFTAAVTAVDNNAANFEAVSNGSPTTASFTPVTVPTTASITGVDTVEGTSDVTFNVELSNKPQPGTTATAVITVAGKDYDVAIGADGKGALTIANPNAEDVYKDASDLAATVKSVTGGGYSQVVTGAEGSAHIADTVDTTTASIGLAQHDNGVTATISLEHAPQHDTQITYTVNGVEHTATIKGGETSTTADLGNLVASNPYGTPTNVTAAVTAVDNSSANFEAVSNGAPTTASFTPVPVPTTASITGVDTVEGTSDVTFNVALSNKPQPGTTATAVITVAGKDYDVAIGADGKGALTIANPNAEDVYKDASDLAATVKSVTGGGYSQVVTGAEGSAHIADTVGTTTASIGLAQHDNGVTATISLEHAPQHDTQITYTVNGVEHTAMIKGGETSTTADLGNLVASNPYGTPTNFTAAVTAVDNNSANFENVSNGSPTTASFTPVPVPTTASITGVDTVEGTKDVTFNVALSNVPKGGSATAVITVAGKDYDVAIGADGKGALTIANPNAEDVYKDASDLAATVKSVTGGGYSQVVTGAEGSAHIADTVGTTTASIGLAQHDNGVTATISLEHAPQHDTQITYTVNGVEHTATIKGGETSTTADLGNLVASNPYGTPTNFTAAVTAVDNNSANFEAVSNGAPTTASFTPVTVPTTASITGVDTVEGTKDVTFNVALSNVPKGGSATAVITVAGKDYDVAIGADGKGALTVANPNAEDVYKDASDLAATVKSVTGGGYSQVVTGAEGSAHIADTVGTTTASIGLAQHDNGVTATISLEHAPQHDTQITYTVNGVEHTATIKGGETSTTADLGNLVASNPYGTPTSFTAAVTAVDNNSANFEAVSNGSPTTASFTPVTVPTTASITGVNTVEGTKDVTFNVELSNKPQPGTTATAVITVAGKDYDVAIGADGKGALTIANPNAEDVYKDASDMTATVKSVTGGGYSQVVTGAEGSAHIADTVGTTTASIGLAQHDNGVTATISLEHAPQHDTQITYTVNGVEHTAMIKGGETSTTADLGNLVASNPYGTPTNFTAAVTAVDNNAANFEAVSNGAPTTASFTPVTVPTTASITGVDTVEGTKDVTFNVALSNVPKGGSATAVITVAGKDYNVAIGADGKGTLTVANPNAEDVYKDASDLAATVKSVTGGGYSQVVTGAEGSAHIADTVGTTTASIGLAQHDNGVTATISLEHAPQHDTQITYTVNGVEHTAMIKGGETSTTADLGNLVASNPYGTPTNVTAAVTAVDNNAANFENVSNGAPTTASFTPVTVPTTASITGVDTVEGTKDVTFNVALSNVPKGGSATAVITVAGKDYDVAIGADGKGALTIANPNAEDVYKDASDLAATVKSVTGGGYSQVVTGAEGSAHIADTVDTTTASIGLAQHDNGVTATISLEHAPQHDTQITYTVNGVEHTAMIKGGETSTTADLGNLVASNPYGTPTNFTAAVTAVDNNSANFEAVSNGAPTTASFTPVTVPTTASITGVDTVEGTSDVTFNVALSNVPKDGSATAVITVAGKDYDVAIGADGKGALTIANPNTEDVYKDASDLAATVKSVTGGGYSQVVTGAEGSAHIADTVDTTTASIGLAQHDNGVTATISLEHAPQHDTQITYTVNGVEHTAMIKGGETSTTADLGNLVASNPYGTPTNVTAAVTAVDNSSANFEAVSNGAPTTASFTPVPVPTTASITGVDTVEGTKDVTFNVALSNVPKGGSATAVITVAGKDYDVAIGADGKGALTIANPNAEDVYKDASDLAATVKSVTGGGYSQVVTGAEGSAHIADTVGTTTASIGLAQHDNGVTATISLEHAPQHDTQITYTVNGVEHTAMIKGGETSTTADLGNLVASNPYGTPTNFTAAVTAVDNNSANFENVSNGSPTTASFTPVTVPTTASITGVDTVEGTKDVTFNVELSNKPQPGTTATAVITVAGKDYDVAIGADGKGALTIANPNAEDVYKDASDLAATVKSVTGGGYSQVVTGAEGSAHIADTVDTTTASIGLAQHDNGVTATISLEHAPQHDTQITYTVNGVEHTATIKGGETSTTADLGNLVASNPYGTPTNVTAAVTAVDNSSANFEAVSNGAPTTASFTPVPVPTTASITGVDTVEGTSDVTFNVALSNKPQPGTTATAVITVAGKDYDVAIGADGKGALTIANPNAEDVYKDASDLAATVKSVTGGGYSQVVTGAEGSAHIADTVGTTTASIGLAQHDNGVTATISLEHAPQHDTQITYTVNGVEHTATIKGGETSTTADLGNLVASNPYGTPTNFTAAVTAVDNNSANFEAVSNGAPTTASFTPVTVPTTASITGVDTVEGTKDVTFNVELSNKPQPGTTATAVITVAGKDYDVAIGADGKGTLTVANPNAEDVYKDASDMTATVKSVTGGGYSQVVTGAEGSAHIADTVGTTTASIGLAQHDNGVTATISLEHAPQHDTQITYTVNGVEHTAMIKGGETSTTADLGNLVASNPYGTPTNVTAAVTAVDNNSANFENVSNGAPTTASFTPVTVPTTASITGVDTVEGTKDVTFNVALSNKPQAGTTATAVITVAGKDYDVAIGADGKGALTIANPNAEDVYKDASDMTATVKSVTGGGYSQVVTGAEGSAHIADTVGTTTASIGLAQHDNGVTATISLEHAPQHDTQITYTVNGVEHTAMIKGGETSTTADLGNLVASNPYGTPTNFTAAVTAVDNNSANFENVSNGSPTTASFTPVPVPTTASITGVDTVEGTKDVTFNVALSNVPKGGSATAVITVAGKDYDVAIGADGKGALTIANPNAEDVYKDASDLAATVKSVTGGGYSQVVTGAEGSAHIADTVGTTTASIGLAQHDNGVTATISLEHAPQHDTQITYTVNGVEHTATIKGGETSTTADLGNLVASNPYGTPTNFTAAVTAVDNNSANFEAVSNGAPTTASFTPVTVPTTASITGVDTVEGTKDVTFNVALSNVPKGGSATAVITVAGKDYDVAIGADGKGALTVANPNAEDVYKDASDLAATVKSVTGGGYSQVVTGAEGSAHIADTVGTTTASIGLAQHDNGVTATISLEHAPQHDTQITYTVNGVEHTAMIKGGETSTTADLGNLVASNPYGTPTNVTAAVTAVDNNSANFEAVSNGSPTTASFTPVTVPTTASITGVDTVEGTKDVTFNVELSNKPQAGTTATAVITVAGKDYDVAIGADGKGTLTIANPNAEDVYKDASDLAATVKSVTGGGYSQVVTGAEGSAHIADTVGTTTASIGLAQHDNGVTATISLEHAPQHDTQITYTVNGVEHTAMIKGGETSTTADLGNLVASNPYGTPTNFTAAVTAVDNNSANFENVSNGSPTTASFTPVPVPTTASITGVDTVEGTKDVTFNVALSNVPKGGSATAVITVAGKDYDVAIGADGKGALTIANPNAEDVYKDASDLAATVKSVTGGGYSQVVTGAEGSAHIADTVGTTTASIGLAQHDNGVTATISLEHAPQHDTQITYTVNGVEHTAMIKGGETSTTADLGNLVASNPYGTPTNFTAAVTAVDNSSANFEAVSNGAPTTASFTPVTVPTTASITGVDTVEGTKDVTFNVALSNVPKGGSATAVITVAGKDYDVAIGADGKGALTVANPNAEDVYKDASDLAATVKSVTGGGYSQVVTGAEGSAHIADTVGTTTASIGLAQHDNGVTATISLEHAPQHDTQITYTVNGVEHTAMIKGGETSTTADLGNLVASNPYGTPTNVTAAVTAVDNNSANFEAVSNGSPTTASFTPVTVPTTASITGVDTVEGTKDVTFNVELSNKPQAGTTATAVITVAGKDYDVAIGADGKGTLTIANPNAEDVYKDASDLAATVKSVTGGGYSQVVTGAEGSAHIADTVDTTTASIGLAQHDNGVTATISLEHAPQHDTQITYTVNGVEHTAMIKGGETSTTADLGNLVASNPSLVTVSAQITNVTGGNFEDVKWSTTSTDLRLDHPVLVGNSGVTVNENDLPGGTSPDAPALVQTGTVTVTAQDGVSNIKIGDTLVYSNGALVSGAVARVSGGELSVTGFNATTGELSYSFKLAGSLSHDKATHDASLNNTVSVTVTDRDGDTGTGNVSITVLDDAPRAAVTTTSTTTNTSIGSDIPIRFVYSEMDGYNKIGHTMPKGDINSANDFPDYVKDAMQGVTVSSATVTYAGTSAIGSIVSGGTLYSKNMSGGNAYNMTYDGLGVDTDKNSGVDTRTDLGWESIGNSTDRLGEINFAKTSGYGVSEAVVFDLPSGKTASSFSISLGAMEAGENEVALISFYRNGVLVNAIKAAATDTSTAVQNFTFSSSAIGGAYDKVVVSALDDKNTSSSDNSDFTIQAVTFGGASTGVLETATGTVSGVSADGIASIAFDSGHSQVTLAGGAIMTLAVSSDGKSVTGSVGGSTYFTATLSGVVNGQATWTFNQVHGFEVPSGASLLNFTVTDGDGDVTTAATTPATITTPPVAMADTDTVNHGDSVVHGNVLTNDFDADGNHIAVVGVSAGSDATTSTAAGSTVAGQYGSITINADGSYSYNLDNSNAAVKGMDGASLTDTFNYRISDGHGGYSTTTLKVNINDGKYSVDAKNGDTTISGGSGSDVLVGDAGGTSTSIVHGVSPVNYDVCIILDTSGSMGDTISGTTRLALAKSALTNLLTGFKDHTGIVNVNLIGFSDTVSINLEALEASKKSDGSYLDAIINKLASASANGGTNYEAAFKAAVDWFGGKAGDNNTKLAYFLSDGVPTARTTDSGSVDYGYGSGYDYNPYAGQQMSRAEFTEALAQYQKLVDAHVQVNAIGIGSGIDAAVLKYFDNTPVAGGVVTSTTTNFSGSLYENWFSYTGNAGAVSIINNAAQLTAALNAGTPDELLVNLQAVGKDSVTGGDGNDIVFGDAVTANWLLDDTSWTSAGRSGLHSGDSLDIVREYVLGTTLKGTTLKGSALESAISEAIAHELTEHSMKYGLSETARGGDDTLSGGNGDDILFGQGGADKLDGGAGHDLLAGGSGNDILTGGDGADVFLFHPGSGSDIITDYNAAQGDVIVRVGDPAAGDSIKNSSNVNIDTPDSVHTVVDVQQGHSIILSDSANHMLVGSGVSTDGKHYTSTGDLGGTYDNVLVGGDGNNVIYGGSGNNYLAGGTGNDHIIGGSGDDYLFGGSGNNNLYGGAGNDHLYGGADTDRLYGEEGNDYLDGGGSSGSGDNLYGGAGNDVLVFHKGDTIDGGTGTDVLLVKGGSLDELFGADGKLDSNITNTEVLVSGNDASTMASLTDMSKLSAIGLTVGEDGKVTTANTGNATWSTAAAQPHDGYDVMTCTISHTDHTTEEMTVAVLKVMHNS</sequence>
<dbReference type="InterPro" id="IPR010221">
    <property type="entry name" value="VCBS_dom"/>
</dbReference>
<dbReference type="PROSITE" id="PS50234">
    <property type="entry name" value="VWFA"/>
    <property type="match status" value="1"/>
</dbReference>
<dbReference type="SUPFAM" id="SSF53300">
    <property type="entry name" value="vWA-like"/>
    <property type="match status" value="1"/>
</dbReference>
<name>A0A4V1CX03_DESDE</name>
<dbReference type="InterPro" id="IPR036465">
    <property type="entry name" value="vWFA_dom_sf"/>
</dbReference>
<reference evidence="2 3" key="1">
    <citation type="submission" date="2019-02" db="EMBL/GenBank/DDBJ databases">
        <title>Complete Genome Sequence of Desulfovibrio desulfuricans IC1, a Sulfonate Utilizing Anaerobe.</title>
        <authorList>
            <person name="Day L.A."/>
            <person name="De Leon K.B."/>
            <person name="Wall J.D."/>
        </authorList>
    </citation>
    <scope>NUCLEOTIDE SEQUENCE [LARGE SCALE GENOMIC DNA]</scope>
    <source>
        <strain evidence="2 3">IC1</strain>
    </source>
</reference>
<dbReference type="InterPro" id="IPR011049">
    <property type="entry name" value="Serralysin-like_metalloprot_C"/>
</dbReference>
<evidence type="ECO:0000313" key="3">
    <source>
        <dbReference type="Proteomes" id="UP000297065"/>
    </source>
</evidence>
<dbReference type="PRINTS" id="PR00313">
    <property type="entry name" value="CABNDNGRPT"/>
</dbReference>
<dbReference type="EMBL" id="CP036295">
    <property type="protein sequence ID" value="QCC84520.1"/>
    <property type="molecule type" value="Genomic_DNA"/>
</dbReference>
<dbReference type="SUPFAM" id="SSF51120">
    <property type="entry name" value="beta-Roll"/>
    <property type="match status" value="2"/>
</dbReference>
<dbReference type="NCBIfam" id="TIGR01965">
    <property type="entry name" value="VCBS_repeat"/>
    <property type="match status" value="1"/>
</dbReference>
<protein>
    <submittedName>
        <fullName evidence="2">VWA domain-containing protein</fullName>
    </submittedName>
</protein>
<dbReference type="Pfam" id="PF00353">
    <property type="entry name" value="HemolysinCabind"/>
    <property type="match status" value="4"/>
</dbReference>
<dbReference type="PROSITE" id="PS00330">
    <property type="entry name" value="HEMOLYSIN_CALCIUM"/>
    <property type="match status" value="3"/>
</dbReference>
<dbReference type="SMART" id="SM00327">
    <property type="entry name" value="VWA"/>
    <property type="match status" value="1"/>
</dbReference>